<feature type="region of interest" description="Disordered" evidence="4">
    <location>
        <begin position="617"/>
        <end position="777"/>
    </location>
</feature>
<dbReference type="SMART" id="SM00284">
    <property type="entry name" value="OLF"/>
    <property type="match status" value="1"/>
</dbReference>
<evidence type="ECO:0000256" key="5">
    <source>
        <dbReference type="SAM" id="SignalP"/>
    </source>
</evidence>
<keyword evidence="2" id="KW-0964">Secreted</keyword>
<feature type="domain" description="Olfactomedin-like" evidence="6">
    <location>
        <begin position="774"/>
        <end position="1031"/>
    </location>
</feature>
<reference evidence="8" key="2">
    <citation type="journal article" date="2007" name="PLoS Biol.">
        <title>Survey sequencing and comparative analysis of the elephant shark (Callorhinchus milii) genome.</title>
        <authorList>
            <person name="Venkatesh B."/>
            <person name="Kirkness E.F."/>
            <person name="Loh Y.H."/>
            <person name="Halpern A.L."/>
            <person name="Lee A.P."/>
            <person name="Johnson J."/>
            <person name="Dandona N."/>
            <person name="Viswanathan L.D."/>
            <person name="Tay A."/>
            <person name="Venter J.C."/>
            <person name="Strausberg R.L."/>
            <person name="Brenner S."/>
        </authorList>
    </citation>
    <scope>NUCLEOTIDE SEQUENCE [LARGE SCALE GENOMIC DNA]</scope>
</reference>
<organism evidence="7 8">
    <name type="scientific">Callorhinchus milii</name>
    <name type="common">Ghost shark</name>
    <dbReference type="NCBI Taxonomy" id="7868"/>
    <lineage>
        <taxon>Eukaryota</taxon>
        <taxon>Metazoa</taxon>
        <taxon>Chordata</taxon>
        <taxon>Craniata</taxon>
        <taxon>Vertebrata</taxon>
        <taxon>Chondrichthyes</taxon>
        <taxon>Holocephali</taxon>
        <taxon>Chimaeriformes</taxon>
        <taxon>Callorhinchidae</taxon>
        <taxon>Callorhinchus</taxon>
    </lineage>
</organism>
<dbReference type="Pfam" id="PF02191">
    <property type="entry name" value="OLF"/>
    <property type="match status" value="1"/>
</dbReference>
<dbReference type="PANTHER" id="PTHR23192:SF37">
    <property type="entry name" value="OLFACTOMEDIN-LIKE PROTEIN 2B"/>
    <property type="match status" value="1"/>
</dbReference>
<dbReference type="AlphaFoldDB" id="A0A4W3H2E0"/>
<reference evidence="7" key="5">
    <citation type="submission" date="2025-09" db="UniProtKB">
        <authorList>
            <consortium name="Ensembl"/>
        </authorList>
    </citation>
    <scope>IDENTIFICATION</scope>
</reference>
<evidence type="ECO:0000313" key="7">
    <source>
        <dbReference type="Ensembl" id="ENSCMIP00000009510.1"/>
    </source>
</evidence>
<dbReference type="GO" id="GO:0005615">
    <property type="term" value="C:extracellular space"/>
    <property type="evidence" value="ECO:0007669"/>
    <property type="project" value="TreeGrafter"/>
</dbReference>
<comment type="caution">
    <text evidence="3">Lacks conserved residue(s) required for the propagation of feature annotation.</text>
</comment>
<dbReference type="Proteomes" id="UP000314986">
    <property type="component" value="Unassembled WGS sequence"/>
</dbReference>
<dbReference type="Ensembl" id="ENSCMIT00000009768.1">
    <property type="protein sequence ID" value="ENSCMIP00000009510.1"/>
    <property type="gene ID" value="ENSCMIG00000005045.1"/>
</dbReference>
<feature type="chain" id="PRO_5021236355" evidence="5">
    <location>
        <begin position="19"/>
        <end position="1031"/>
    </location>
</feature>
<dbReference type="InterPro" id="IPR050605">
    <property type="entry name" value="Olfactomedin-like_domain"/>
</dbReference>
<evidence type="ECO:0000313" key="8">
    <source>
        <dbReference type="Proteomes" id="UP000314986"/>
    </source>
</evidence>
<dbReference type="OMA" id="NYEHTHA"/>
<feature type="compositionally biased region" description="Low complexity" evidence="4">
    <location>
        <begin position="617"/>
        <end position="742"/>
    </location>
</feature>
<evidence type="ECO:0000259" key="6">
    <source>
        <dbReference type="PROSITE" id="PS51132"/>
    </source>
</evidence>
<proteinExistence type="predicted"/>
<feature type="compositionally biased region" description="Basic residues" evidence="4">
    <location>
        <begin position="747"/>
        <end position="764"/>
    </location>
</feature>
<evidence type="ECO:0000256" key="1">
    <source>
        <dbReference type="ARBA" id="ARBA00004613"/>
    </source>
</evidence>
<keyword evidence="5" id="KW-0732">Signal</keyword>
<evidence type="ECO:0000256" key="4">
    <source>
        <dbReference type="SAM" id="MobiDB-lite"/>
    </source>
</evidence>
<dbReference type="PROSITE" id="PS51132">
    <property type="entry name" value="OLF"/>
    <property type="match status" value="1"/>
</dbReference>
<reference evidence="8" key="1">
    <citation type="journal article" date="2006" name="Science">
        <title>Ancient noncoding elements conserved in the human genome.</title>
        <authorList>
            <person name="Venkatesh B."/>
            <person name="Kirkness E.F."/>
            <person name="Loh Y.H."/>
            <person name="Halpern A.L."/>
            <person name="Lee A.P."/>
            <person name="Johnson J."/>
            <person name="Dandona N."/>
            <person name="Viswanathan L.D."/>
            <person name="Tay A."/>
            <person name="Venter J.C."/>
            <person name="Strausberg R.L."/>
            <person name="Brenner S."/>
        </authorList>
    </citation>
    <scope>NUCLEOTIDE SEQUENCE [LARGE SCALE GENOMIC DNA]</scope>
</reference>
<dbReference type="InParanoid" id="A0A4W3H2E0"/>
<dbReference type="GeneTree" id="ENSGT00940000157757"/>
<evidence type="ECO:0000256" key="2">
    <source>
        <dbReference type="ARBA" id="ARBA00022525"/>
    </source>
</evidence>
<feature type="compositionally biased region" description="Pro residues" evidence="4">
    <location>
        <begin position="580"/>
        <end position="605"/>
    </location>
</feature>
<keyword evidence="8" id="KW-1185">Reference proteome</keyword>
<reference evidence="8" key="3">
    <citation type="journal article" date="2014" name="Nature">
        <title>Elephant shark genome provides unique insights into gnathostome evolution.</title>
        <authorList>
            <consortium name="International Elephant Shark Genome Sequencing Consortium"/>
            <person name="Venkatesh B."/>
            <person name="Lee A.P."/>
            <person name="Ravi V."/>
            <person name="Maurya A.K."/>
            <person name="Lian M.M."/>
            <person name="Swann J.B."/>
            <person name="Ohta Y."/>
            <person name="Flajnik M.F."/>
            <person name="Sutoh Y."/>
            <person name="Kasahara M."/>
            <person name="Hoon S."/>
            <person name="Gangu V."/>
            <person name="Roy S.W."/>
            <person name="Irimia M."/>
            <person name="Korzh V."/>
            <person name="Kondrychyn I."/>
            <person name="Lim Z.W."/>
            <person name="Tay B.H."/>
            <person name="Tohari S."/>
            <person name="Kong K.W."/>
            <person name="Ho S."/>
            <person name="Lorente-Galdos B."/>
            <person name="Quilez J."/>
            <person name="Marques-Bonet T."/>
            <person name="Raney B.J."/>
            <person name="Ingham P.W."/>
            <person name="Tay A."/>
            <person name="Hillier L.W."/>
            <person name="Minx P."/>
            <person name="Boehm T."/>
            <person name="Wilson R.K."/>
            <person name="Brenner S."/>
            <person name="Warren W.C."/>
        </authorList>
    </citation>
    <scope>NUCLEOTIDE SEQUENCE [LARGE SCALE GENOMIC DNA]</scope>
</reference>
<dbReference type="PANTHER" id="PTHR23192">
    <property type="entry name" value="OLFACTOMEDIN-RELATED"/>
    <property type="match status" value="1"/>
</dbReference>
<feature type="region of interest" description="Disordered" evidence="4">
    <location>
        <begin position="572"/>
        <end position="605"/>
    </location>
</feature>
<protein>
    <submittedName>
        <fullName evidence="7">Olfactomedin-like protein 2B</fullName>
    </submittedName>
</protein>
<name>A0A4W3H2E0_CALMI</name>
<dbReference type="GO" id="GO:0007165">
    <property type="term" value="P:signal transduction"/>
    <property type="evidence" value="ECO:0007669"/>
    <property type="project" value="TreeGrafter"/>
</dbReference>
<evidence type="ECO:0000256" key="3">
    <source>
        <dbReference type="PROSITE-ProRule" id="PRU00446"/>
    </source>
</evidence>
<feature type="signal peptide" evidence="5">
    <location>
        <begin position="1"/>
        <end position="18"/>
    </location>
</feature>
<reference evidence="7" key="4">
    <citation type="submission" date="2025-08" db="UniProtKB">
        <authorList>
            <consortium name="Ensembl"/>
        </authorList>
    </citation>
    <scope>IDENTIFICATION</scope>
</reference>
<sequence length="1031" mass="113036">MLIAVWLLSCVLCGGVTVDSRLPNITGKHLKNLNYLWEELKDETKVEAQANELEKHESILKQLLGEYYKVKAVSEGSDCRCKCVLRPLSKEACQRINEGRAKPEDVYTVETINSGPHCKCACVAPPSVLNPCDAENKLKQLQGETKNGFKLSSLLDMLEGAFFGLDLLKLQTITSKLNKRIEKLEEASAVDISEQDEHGRVDNNVLNLTEKKENRTKVQTNTSEQISGININVLQRDAAAIYAQSEEKYIGEQISDRDNNIKITSGKGSNQHPSPLNLALKWMENRHHRNKTSQAPTIIRTTYYKAKPLEDRDDPEDDFASGEDSIRLFVGDQLVKHTESDITAFRVPASVVKLPRISLTKATTLKAKNTTPTTATTAILRESPTTPNVSLFSNITNTNMTTTLSVSILTTTATNATDVGTNATDVGTNGTTMNATVINAIATATNTSLTATVKNSTNARPSSLTIPASLTTIDATAYTSSPAATFTMTTLPTTISVTSKTRITSMMTAASSVPVTSVVHITTATNTTPVTAVHVTTMAHNTTVTTSSTATTGMPVANTTMMHITTSATTTIPTTITPTSPLPTSPLPTSPLPTSPLPTSPLPTSPLPLTTPLPTTTIPLTTPLPTTTIPLTTPLPTTTIPLTTPLPTTPLPTTTIPLTTAVPTTPLPTTTIPTTTIPLTTAVPTTPLPTTLLPSTTIPSTTIPSTTIPSTTIPLTTAVSTTTQRPTTPTTTTTPATTRTTTNAKRPISRRFTKVKLKQHRDHRSHNGDESKGICKGTLSSITGPKTHYTYGKNEGAWMKDPLAKDNRIYVTNYFYGNTLIEFRNLENFKQGRWSNSYKLPYSWIGTGHVVYDGAFYYNRAFTRNIIKYDLKHRFVAAWTLLHDVVHNEVPHRRWQGHSDVDFAVDENGLWVIYPTIDEDGSMQEVIIISRLNTADLSIQKETTWRTGLRKNQYGNCFIVCGVLYAVDSYNNKNANISYAYDTHTNTQINPRLPFTNEYSYTTQIDYNPKERILYAWDKGHQVTYEITFAY</sequence>
<accession>A0A4W3H2E0</accession>
<dbReference type="InterPro" id="IPR003112">
    <property type="entry name" value="Olfac-like_dom"/>
</dbReference>
<comment type="subcellular location">
    <subcellularLocation>
        <location evidence="1">Secreted</location>
    </subcellularLocation>
</comment>